<dbReference type="FunFam" id="3.40.640.10:FF:000004">
    <property type="entry name" value="Acetylornithine aminotransferase"/>
    <property type="match status" value="1"/>
</dbReference>
<comment type="cofactor">
    <cofactor evidence="1">
        <name>pyridoxal 5'-phosphate</name>
        <dbReference type="ChEBI" id="CHEBI:597326"/>
    </cofactor>
</comment>
<evidence type="ECO:0000313" key="11">
    <source>
        <dbReference type="Proteomes" id="UP000175989"/>
    </source>
</evidence>
<dbReference type="InterPro" id="IPR005814">
    <property type="entry name" value="Aminotrans_3"/>
</dbReference>
<evidence type="ECO:0000256" key="1">
    <source>
        <dbReference type="ARBA" id="ARBA00001933"/>
    </source>
</evidence>
<comment type="catalytic activity">
    <reaction evidence="8">
        <text>L-2,4-diaminobutanoate + 2-oxoglutarate = L-aspartate 4-semialdehyde + L-glutamate</text>
        <dbReference type="Rhea" id="RHEA:11160"/>
        <dbReference type="ChEBI" id="CHEBI:16810"/>
        <dbReference type="ChEBI" id="CHEBI:29985"/>
        <dbReference type="ChEBI" id="CHEBI:58761"/>
        <dbReference type="ChEBI" id="CHEBI:537519"/>
        <dbReference type="EC" id="2.6.1.76"/>
    </reaction>
</comment>
<sequence length="452" mass="48491">MNRPSAAHHPSHLIHRNLRHMPPVVGSASGMIVHDRDGKRYLDASGGAAVSSLGHAHPEVLAAMHAQIDRNAYAHTAFFTCEAAEELATRLANDAPGDLDHVYLVSGGSEAMETALKLARQYFVESGEEQRSVFIARRQSYHGNTLGALAIGGNEWRRKPFAPLLIDVPRVAPCFEYHDRAPGQSVEDYTAALLCELEDTIVKTGPARIIGFCAETVVGATAGAVPPTPGYFRGVRSLCDKYGILWIADEVMCGMGRTGTLYAFEQEGVLPDLVVLGKGLGAGYQPIGAVLARTPIIDRLRDGSGVFMHGHTYMGHPVAAAAALAVQQVIRRDNLLGAVTGRGAVLRTQLREALGHHPHVGDIRGRGLLIGVELVRDRDTREPFDPALKLHAALKQQAMACGLMVYPMGGTIDGVRGDHVLLAPPFIASDADLAEITERLTRAVTLALASMR</sequence>
<dbReference type="InterPro" id="IPR015421">
    <property type="entry name" value="PyrdxlP-dep_Trfase_major"/>
</dbReference>
<dbReference type="Gene3D" id="3.40.640.10">
    <property type="entry name" value="Type I PLP-dependent aspartate aminotransferase-like (Major domain)"/>
    <property type="match status" value="1"/>
</dbReference>
<evidence type="ECO:0000256" key="5">
    <source>
        <dbReference type="ARBA" id="ARBA00014798"/>
    </source>
</evidence>
<evidence type="ECO:0000256" key="2">
    <source>
        <dbReference type="ARBA" id="ARBA00004946"/>
    </source>
</evidence>
<dbReference type="NCBIfam" id="NF005685">
    <property type="entry name" value="PRK07483.1"/>
    <property type="match status" value="1"/>
</dbReference>
<keyword evidence="10" id="KW-0808">Transferase</keyword>
<keyword evidence="7 9" id="KW-0663">Pyridoxal phosphate</keyword>
<name>A0A1E7WC41_9BURK</name>
<dbReference type="GO" id="GO:0045303">
    <property type="term" value="F:diaminobutyrate-2-oxoglutarate transaminase activity"/>
    <property type="evidence" value="ECO:0007669"/>
    <property type="project" value="UniProtKB-EC"/>
</dbReference>
<dbReference type="OrthoDB" id="3398487at2"/>
<dbReference type="PANTHER" id="PTHR43094">
    <property type="entry name" value="AMINOTRANSFERASE"/>
    <property type="match status" value="1"/>
</dbReference>
<dbReference type="InterPro" id="IPR015422">
    <property type="entry name" value="PyrdxlP-dep_Trfase_small"/>
</dbReference>
<comment type="caution">
    <text evidence="10">The sequence shown here is derived from an EMBL/GenBank/DDBJ whole genome shotgun (WGS) entry which is preliminary data.</text>
</comment>
<evidence type="ECO:0000256" key="3">
    <source>
        <dbReference type="ARBA" id="ARBA00008954"/>
    </source>
</evidence>
<proteinExistence type="inferred from homology"/>
<dbReference type="PROSITE" id="PS00600">
    <property type="entry name" value="AA_TRANSFER_CLASS_3"/>
    <property type="match status" value="1"/>
</dbReference>
<keyword evidence="11" id="KW-1185">Reference proteome</keyword>
<reference evidence="11" key="1">
    <citation type="journal article" date="2016" name="Front. Microbiol.">
        <title>Molecular Keys to the Janthinobacterium and Duganella spp. Interaction with the Plant Pathogen Fusarium graminearum.</title>
        <authorList>
            <person name="Haack F.S."/>
            <person name="Poehlein A."/>
            <person name="Kroger C."/>
            <person name="Voigt C.A."/>
            <person name="Piepenbring M."/>
            <person name="Bode H.B."/>
            <person name="Daniel R."/>
            <person name="Schafer W."/>
            <person name="Streit W.R."/>
        </authorList>
    </citation>
    <scope>NUCLEOTIDE SEQUENCE [LARGE SCALE GENOMIC DNA]</scope>
    <source>
        <strain evidence="11">T54</strain>
    </source>
</reference>
<dbReference type="PANTHER" id="PTHR43094:SF1">
    <property type="entry name" value="AMINOTRANSFERASE CLASS-III"/>
    <property type="match status" value="1"/>
</dbReference>
<dbReference type="RefSeq" id="WP_070251256.1">
    <property type="nucleotide sequence ID" value="NZ_LROM01000131.1"/>
</dbReference>
<dbReference type="AlphaFoldDB" id="A0A1E7WC41"/>
<dbReference type="CDD" id="cd00610">
    <property type="entry name" value="OAT_like"/>
    <property type="match status" value="1"/>
</dbReference>
<keyword evidence="6 10" id="KW-0032">Aminotransferase</keyword>
<dbReference type="GO" id="GO:0005829">
    <property type="term" value="C:cytosol"/>
    <property type="evidence" value="ECO:0007669"/>
    <property type="project" value="TreeGrafter"/>
</dbReference>
<evidence type="ECO:0000256" key="9">
    <source>
        <dbReference type="RuleBase" id="RU003560"/>
    </source>
</evidence>
<accession>A0A1E7WC41</accession>
<evidence type="ECO:0000256" key="7">
    <source>
        <dbReference type="ARBA" id="ARBA00022898"/>
    </source>
</evidence>
<gene>
    <name evidence="10" type="primary">bioA_1</name>
    <name evidence="10" type="ORF">DUPY_44800</name>
</gene>
<dbReference type="EC" id="2.6.1.76" evidence="4"/>
<comment type="pathway">
    <text evidence="2">Amine and polyamine biosynthesis; ectoine biosynthesis; L-ectoine from L-aspartate 4-semialdehyde: step 1/3.</text>
</comment>
<evidence type="ECO:0000256" key="6">
    <source>
        <dbReference type="ARBA" id="ARBA00022576"/>
    </source>
</evidence>
<dbReference type="Gene3D" id="3.90.1150.10">
    <property type="entry name" value="Aspartate Aminotransferase, domain 1"/>
    <property type="match status" value="1"/>
</dbReference>
<dbReference type="InterPro" id="IPR049704">
    <property type="entry name" value="Aminotrans_3_PPA_site"/>
</dbReference>
<dbReference type="Pfam" id="PF00202">
    <property type="entry name" value="Aminotran_3"/>
    <property type="match status" value="1"/>
</dbReference>
<protein>
    <recommendedName>
        <fullName evidence="5">Diaminobutyrate--2-oxoglutarate transaminase</fullName>
        <ecNumber evidence="4">2.6.1.76</ecNumber>
    </recommendedName>
</protein>
<evidence type="ECO:0000256" key="8">
    <source>
        <dbReference type="ARBA" id="ARBA00049111"/>
    </source>
</evidence>
<dbReference type="SUPFAM" id="SSF53383">
    <property type="entry name" value="PLP-dependent transferases"/>
    <property type="match status" value="1"/>
</dbReference>
<evidence type="ECO:0000256" key="4">
    <source>
        <dbReference type="ARBA" id="ARBA00013155"/>
    </source>
</evidence>
<organism evidence="10 11">
    <name type="scientific">Duganella phyllosphaerae</name>
    <dbReference type="NCBI Taxonomy" id="762836"/>
    <lineage>
        <taxon>Bacteria</taxon>
        <taxon>Pseudomonadati</taxon>
        <taxon>Pseudomonadota</taxon>
        <taxon>Betaproteobacteria</taxon>
        <taxon>Burkholderiales</taxon>
        <taxon>Oxalobacteraceae</taxon>
        <taxon>Telluria group</taxon>
        <taxon>Duganella</taxon>
    </lineage>
</organism>
<dbReference type="InterPro" id="IPR015424">
    <property type="entry name" value="PyrdxlP-dep_Trfase"/>
</dbReference>
<dbReference type="PATRIC" id="fig|762836.4.peg.4609"/>
<comment type="similarity">
    <text evidence="3 9">Belongs to the class-III pyridoxal-phosphate-dependent aminotransferase family.</text>
</comment>
<dbReference type="GO" id="GO:0030170">
    <property type="term" value="F:pyridoxal phosphate binding"/>
    <property type="evidence" value="ECO:0007669"/>
    <property type="project" value="InterPro"/>
</dbReference>
<dbReference type="EMBL" id="LROM01000131">
    <property type="protein sequence ID" value="OEZ94527.1"/>
    <property type="molecule type" value="Genomic_DNA"/>
</dbReference>
<evidence type="ECO:0000313" key="10">
    <source>
        <dbReference type="EMBL" id="OEZ94527.1"/>
    </source>
</evidence>
<dbReference type="Proteomes" id="UP000175989">
    <property type="component" value="Unassembled WGS sequence"/>
</dbReference>